<dbReference type="EMBL" id="JBHLVO010000011">
    <property type="protein sequence ID" value="MFC0272526.1"/>
    <property type="molecule type" value="Genomic_DNA"/>
</dbReference>
<comment type="caution">
    <text evidence="9">The sequence shown here is derived from an EMBL/GenBank/DDBJ whole genome shotgun (WGS) entry which is preliminary data.</text>
</comment>
<reference evidence="9 10" key="1">
    <citation type="submission" date="2024-09" db="EMBL/GenBank/DDBJ databases">
        <authorList>
            <person name="Sun Q."/>
            <person name="Mori K."/>
        </authorList>
    </citation>
    <scope>NUCLEOTIDE SEQUENCE [LARGE SCALE GENOMIC DNA]</scope>
    <source>
        <strain evidence="9 10">CCM 7228</strain>
    </source>
</reference>
<dbReference type="Gene3D" id="1.20.1530.20">
    <property type="match status" value="1"/>
</dbReference>
<protein>
    <submittedName>
        <fullName evidence="9">Cation:proton antiporter</fullName>
    </submittedName>
</protein>
<feature type="transmembrane region" description="Helical" evidence="7">
    <location>
        <begin position="145"/>
        <end position="167"/>
    </location>
</feature>
<keyword evidence="3" id="KW-0813">Transport</keyword>
<evidence type="ECO:0000313" key="9">
    <source>
        <dbReference type="EMBL" id="MFC0272526.1"/>
    </source>
</evidence>
<dbReference type="PANTHER" id="PTHR42751:SF3">
    <property type="entry name" value="SODIUM_GLUTAMATE SYMPORTER"/>
    <property type="match status" value="1"/>
</dbReference>
<accession>A0ABV6GGJ6</accession>
<evidence type="ECO:0000313" key="10">
    <source>
        <dbReference type="Proteomes" id="UP001589854"/>
    </source>
</evidence>
<evidence type="ECO:0000259" key="8">
    <source>
        <dbReference type="Pfam" id="PF00999"/>
    </source>
</evidence>
<evidence type="ECO:0000256" key="7">
    <source>
        <dbReference type="SAM" id="Phobius"/>
    </source>
</evidence>
<name>A0ABV6GGJ6_9BACI</name>
<keyword evidence="6 7" id="KW-0472">Membrane</keyword>
<evidence type="ECO:0000256" key="1">
    <source>
        <dbReference type="ARBA" id="ARBA00004141"/>
    </source>
</evidence>
<keyword evidence="10" id="KW-1185">Reference proteome</keyword>
<evidence type="ECO:0000256" key="3">
    <source>
        <dbReference type="ARBA" id="ARBA00022448"/>
    </source>
</evidence>
<feature type="transmembrane region" description="Helical" evidence="7">
    <location>
        <begin position="173"/>
        <end position="195"/>
    </location>
</feature>
<dbReference type="Proteomes" id="UP001589854">
    <property type="component" value="Unassembled WGS sequence"/>
</dbReference>
<feature type="transmembrane region" description="Helical" evidence="7">
    <location>
        <begin position="55"/>
        <end position="72"/>
    </location>
</feature>
<dbReference type="PANTHER" id="PTHR42751">
    <property type="entry name" value="SODIUM/HYDROGEN EXCHANGER FAMILY/TRKA DOMAIN PROTEIN"/>
    <property type="match status" value="1"/>
</dbReference>
<proteinExistence type="inferred from homology"/>
<feature type="transmembrane region" description="Helical" evidence="7">
    <location>
        <begin position="268"/>
        <end position="284"/>
    </location>
</feature>
<gene>
    <name evidence="9" type="ORF">ACFFIX_13885</name>
</gene>
<evidence type="ECO:0000256" key="4">
    <source>
        <dbReference type="ARBA" id="ARBA00022692"/>
    </source>
</evidence>
<feature type="transmembrane region" description="Helical" evidence="7">
    <location>
        <begin position="33"/>
        <end position="49"/>
    </location>
</feature>
<dbReference type="RefSeq" id="WP_378934939.1">
    <property type="nucleotide sequence ID" value="NZ_JBHLVO010000011.1"/>
</dbReference>
<dbReference type="InterPro" id="IPR038770">
    <property type="entry name" value="Na+/solute_symporter_sf"/>
</dbReference>
<keyword evidence="4 7" id="KW-0812">Transmembrane</keyword>
<evidence type="ECO:0000256" key="2">
    <source>
        <dbReference type="ARBA" id="ARBA00005551"/>
    </source>
</evidence>
<evidence type="ECO:0000256" key="5">
    <source>
        <dbReference type="ARBA" id="ARBA00022989"/>
    </source>
</evidence>
<feature type="transmembrane region" description="Helical" evidence="7">
    <location>
        <begin position="215"/>
        <end position="234"/>
    </location>
</feature>
<organism evidence="9 10">
    <name type="scientific">Metabacillus herbersteinensis</name>
    <dbReference type="NCBI Taxonomy" id="283816"/>
    <lineage>
        <taxon>Bacteria</taxon>
        <taxon>Bacillati</taxon>
        <taxon>Bacillota</taxon>
        <taxon>Bacilli</taxon>
        <taxon>Bacillales</taxon>
        <taxon>Bacillaceae</taxon>
        <taxon>Metabacillus</taxon>
    </lineage>
</organism>
<comment type="similarity">
    <text evidence="2">Belongs to the monovalent cation:proton antiporter 2 (CPA2) transporter (TC 2.A.37) family.</text>
</comment>
<feature type="domain" description="Cation/H+ exchanger transmembrane" evidence="8">
    <location>
        <begin position="16"/>
        <end position="369"/>
    </location>
</feature>
<feature type="transmembrane region" description="Helical" evidence="7">
    <location>
        <begin position="114"/>
        <end position="133"/>
    </location>
</feature>
<keyword evidence="5 7" id="KW-1133">Transmembrane helix</keyword>
<dbReference type="InterPro" id="IPR006153">
    <property type="entry name" value="Cation/H_exchanger_TM"/>
</dbReference>
<feature type="transmembrane region" description="Helical" evidence="7">
    <location>
        <begin position="84"/>
        <end position="108"/>
    </location>
</feature>
<feature type="transmembrane region" description="Helical" evidence="7">
    <location>
        <begin position="6"/>
        <end position="26"/>
    </location>
</feature>
<comment type="subcellular location">
    <subcellularLocation>
        <location evidence="1">Membrane</location>
        <topology evidence="1">Multi-pass membrane protein</topology>
    </subcellularLocation>
</comment>
<sequence length="381" mass="41200">MEEALLNLLGTAAVIFSLFIIGFLSIKIRIPNIILFILLGIVLSSFIAENEMLELGSEVGIILLFFLLGLDFPIDKLGDVSKKVWKAGILDILLCFGVSVGISLLFGLSFTMSLLLGGVLYATSSSITAKLLENYDRGENKESEFILALLIFEDLFAPITVAILLGISSGEEFGASELVLLLGKIILLTVGALVIGRLASKKLRIFIEQINHEDIYILFTIGLALGFGGIALYLELSEVLGAFLAGIILAETKKVKESERVTLPLRDLFLPIFFLSFGTTITVTEGIPTPFLLVVLLIWGIVAKIIVGGLGGIWFGLDKKPSLQAGLSITQRGEFSVIFAGFATEGAKIVSSLYVLLSSITGVVLFMLAPRITTLFFKKKK</sequence>
<evidence type="ECO:0000256" key="6">
    <source>
        <dbReference type="ARBA" id="ARBA00023136"/>
    </source>
</evidence>
<feature type="transmembrane region" description="Helical" evidence="7">
    <location>
        <begin position="291"/>
        <end position="317"/>
    </location>
</feature>
<feature type="transmembrane region" description="Helical" evidence="7">
    <location>
        <begin position="353"/>
        <end position="377"/>
    </location>
</feature>
<dbReference type="Pfam" id="PF00999">
    <property type="entry name" value="Na_H_Exchanger"/>
    <property type="match status" value="1"/>
</dbReference>